<dbReference type="InterPro" id="IPR008979">
    <property type="entry name" value="Galactose-bd-like_sf"/>
</dbReference>
<comment type="caution">
    <text evidence="19">The sequence shown here is derived from an EMBL/GenBank/DDBJ whole genome shotgun (WGS) entry which is preliminary data.</text>
</comment>
<dbReference type="Pfam" id="PF00082">
    <property type="entry name" value="Peptidase_S8"/>
    <property type="match status" value="1"/>
</dbReference>
<dbReference type="InterPro" id="IPR034182">
    <property type="entry name" value="Kexin/furin"/>
</dbReference>
<comment type="similarity">
    <text evidence="2">Belongs to the peptidase S8 family. Furin subfamily.</text>
</comment>
<dbReference type="GO" id="GO:0004252">
    <property type="term" value="F:serine-type endopeptidase activity"/>
    <property type="evidence" value="ECO:0007669"/>
    <property type="project" value="UniProtKB-UniRule"/>
</dbReference>
<evidence type="ECO:0000256" key="14">
    <source>
        <dbReference type="PROSITE-ProRule" id="PRU01240"/>
    </source>
</evidence>
<feature type="compositionally biased region" description="Polar residues" evidence="15">
    <location>
        <begin position="651"/>
        <end position="667"/>
    </location>
</feature>
<dbReference type="GO" id="GO:0007323">
    <property type="term" value="P:peptide pheromone maturation"/>
    <property type="evidence" value="ECO:0007669"/>
    <property type="project" value="UniProtKB-ARBA"/>
</dbReference>
<evidence type="ECO:0000256" key="1">
    <source>
        <dbReference type="ARBA" id="ARBA00004370"/>
    </source>
</evidence>
<gene>
    <name evidence="19" type="ORF">EDD36DRAFT_425889</name>
</gene>
<dbReference type="SUPFAM" id="SSF49785">
    <property type="entry name" value="Galactose-binding domain-like"/>
    <property type="match status" value="1"/>
</dbReference>
<feature type="active site" description="Charge relay system" evidence="13 14">
    <location>
        <position position="418"/>
    </location>
</feature>
<dbReference type="Gene3D" id="2.60.120.260">
    <property type="entry name" value="Galactose-binding domain-like"/>
    <property type="match status" value="1"/>
</dbReference>
<dbReference type="FunFam" id="3.40.50.200:FF:000005">
    <property type="entry name" value="Proprotein convertase subtilisin/kexin type 7"/>
    <property type="match status" value="1"/>
</dbReference>
<dbReference type="InterPro" id="IPR036852">
    <property type="entry name" value="Peptidase_S8/S53_dom_sf"/>
</dbReference>
<evidence type="ECO:0000256" key="10">
    <source>
        <dbReference type="ARBA" id="ARBA00023136"/>
    </source>
</evidence>
<dbReference type="Pfam" id="PF01483">
    <property type="entry name" value="P_proprotein"/>
    <property type="match status" value="1"/>
</dbReference>
<dbReference type="SUPFAM" id="SSF52743">
    <property type="entry name" value="Subtilisin-like"/>
    <property type="match status" value="1"/>
</dbReference>
<feature type="compositionally biased region" description="Low complexity" evidence="15">
    <location>
        <begin position="689"/>
        <end position="740"/>
    </location>
</feature>
<dbReference type="PANTHER" id="PTHR42884">
    <property type="entry name" value="PROPROTEIN CONVERTASE SUBTILISIN/KEXIN-RELATED"/>
    <property type="match status" value="1"/>
</dbReference>
<dbReference type="InterPro" id="IPR023827">
    <property type="entry name" value="Peptidase_S8_Asp-AS"/>
</dbReference>
<dbReference type="EMBL" id="MU404350">
    <property type="protein sequence ID" value="KAI1618221.1"/>
    <property type="molecule type" value="Genomic_DNA"/>
</dbReference>
<evidence type="ECO:0000256" key="5">
    <source>
        <dbReference type="ARBA" id="ARBA00022729"/>
    </source>
</evidence>
<feature type="region of interest" description="Disordered" evidence="15">
    <location>
        <begin position="119"/>
        <end position="150"/>
    </location>
</feature>
<reference evidence="19" key="1">
    <citation type="journal article" date="2022" name="bioRxiv">
        <title>Deciphering the potential niche of two novel black yeast fungi from a biological soil crust based on their genomes, phenotypes, and melanin regulation.</title>
        <authorList>
            <consortium name="DOE Joint Genome Institute"/>
            <person name="Carr E.C."/>
            <person name="Barton Q."/>
            <person name="Grambo S."/>
            <person name="Sullivan M."/>
            <person name="Renfro C.M."/>
            <person name="Kuo A."/>
            <person name="Pangilinan J."/>
            <person name="Lipzen A."/>
            <person name="Keymanesh K."/>
            <person name="Savage E."/>
            <person name="Barry K."/>
            <person name="Grigoriev I.V."/>
            <person name="Riekhof W.R."/>
            <person name="Harris S.S."/>
        </authorList>
    </citation>
    <scope>NUCLEOTIDE SEQUENCE</scope>
    <source>
        <strain evidence="19">JF 03-4F</strain>
    </source>
</reference>
<feature type="region of interest" description="Disordered" evidence="15">
    <location>
        <begin position="636"/>
        <end position="740"/>
    </location>
</feature>
<feature type="active site" description="Charge relay system" evidence="13 14">
    <location>
        <position position="246"/>
    </location>
</feature>
<keyword evidence="7 14" id="KW-0720">Serine protease</keyword>
<keyword evidence="11" id="KW-0865">Zymogen</keyword>
<keyword evidence="12" id="KW-0325">Glycoprotein</keyword>
<dbReference type="AlphaFoldDB" id="A0AAN6E510"/>
<evidence type="ECO:0000256" key="2">
    <source>
        <dbReference type="ARBA" id="ARBA00005325"/>
    </source>
</evidence>
<keyword evidence="9 16" id="KW-1133">Transmembrane helix</keyword>
<dbReference type="GO" id="GO:0000139">
    <property type="term" value="C:Golgi membrane"/>
    <property type="evidence" value="ECO:0007669"/>
    <property type="project" value="TreeGrafter"/>
</dbReference>
<feature type="active site" description="Charge relay system" evidence="13 14">
    <location>
        <position position="208"/>
    </location>
</feature>
<evidence type="ECO:0000313" key="19">
    <source>
        <dbReference type="EMBL" id="KAI1618221.1"/>
    </source>
</evidence>
<dbReference type="PROSITE" id="PS51829">
    <property type="entry name" value="P_HOMO_B"/>
    <property type="match status" value="1"/>
</dbReference>
<evidence type="ECO:0000259" key="18">
    <source>
        <dbReference type="PROSITE" id="PS51829"/>
    </source>
</evidence>
<keyword evidence="8" id="KW-0106">Calcium</keyword>
<keyword evidence="6 14" id="KW-0378">Hydrolase</keyword>
<feature type="region of interest" description="Disordered" evidence="15">
    <location>
        <begin position="808"/>
        <end position="871"/>
    </location>
</feature>
<evidence type="ECO:0000313" key="20">
    <source>
        <dbReference type="Proteomes" id="UP001203852"/>
    </source>
</evidence>
<dbReference type="PRINTS" id="PR00723">
    <property type="entry name" value="SUBTILISIN"/>
</dbReference>
<evidence type="ECO:0000256" key="7">
    <source>
        <dbReference type="ARBA" id="ARBA00022825"/>
    </source>
</evidence>
<feature type="transmembrane region" description="Helical" evidence="16">
    <location>
        <begin position="762"/>
        <end position="784"/>
    </location>
</feature>
<dbReference type="FunFam" id="2.60.120.260:FF:000026">
    <property type="entry name" value="proprotein convertase subtilisin/kexin type 7"/>
    <property type="match status" value="1"/>
</dbReference>
<evidence type="ECO:0000256" key="6">
    <source>
        <dbReference type="ARBA" id="ARBA00022801"/>
    </source>
</evidence>
<feature type="compositionally biased region" description="Acidic residues" evidence="15">
    <location>
        <begin position="838"/>
        <end position="850"/>
    </location>
</feature>
<feature type="domain" description="P/Homo B" evidence="18">
    <location>
        <begin position="494"/>
        <end position="629"/>
    </location>
</feature>
<keyword evidence="20" id="KW-1185">Reference proteome</keyword>
<dbReference type="PROSITE" id="PS00136">
    <property type="entry name" value="SUBTILASE_ASP"/>
    <property type="match status" value="1"/>
</dbReference>
<feature type="chain" id="PRO_5042925583" evidence="17">
    <location>
        <begin position="19"/>
        <end position="871"/>
    </location>
</feature>
<evidence type="ECO:0000256" key="9">
    <source>
        <dbReference type="ARBA" id="ARBA00022989"/>
    </source>
</evidence>
<feature type="signal peptide" evidence="17">
    <location>
        <begin position="1"/>
        <end position="18"/>
    </location>
</feature>
<dbReference type="InterPro" id="IPR022398">
    <property type="entry name" value="Peptidase_S8_His-AS"/>
</dbReference>
<evidence type="ECO:0000256" key="13">
    <source>
        <dbReference type="PIRSR" id="PIRSR615500-1"/>
    </source>
</evidence>
<keyword evidence="5 17" id="KW-0732">Signal</keyword>
<protein>
    <submittedName>
        <fullName evidence="19">Peptidase S8/S53 domain-containing protein</fullName>
    </submittedName>
</protein>
<keyword evidence="3 14" id="KW-0645">Protease</keyword>
<evidence type="ECO:0000256" key="12">
    <source>
        <dbReference type="ARBA" id="ARBA00023180"/>
    </source>
</evidence>
<dbReference type="InterPro" id="IPR023828">
    <property type="entry name" value="Peptidase_S8_Ser-AS"/>
</dbReference>
<keyword evidence="4 16" id="KW-0812">Transmembrane</keyword>
<evidence type="ECO:0000256" key="17">
    <source>
        <dbReference type="SAM" id="SignalP"/>
    </source>
</evidence>
<dbReference type="InterPro" id="IPR015500">
    <property type="entry name" value="Peptidase_S8_subtilisin-rel"/>
</dbReference>
<name>A0AAN6E510_9EURO</name>
<dbReference type="InterPro" id="IPR002884">
    <property type="entry name" value="P_dom"/>
</dbReference>
<dbReference type="Proteomes" id="UP001203852">
    <property type="component" value="Unassembled WGS sequence"/>
</dbReference>
<dbReference type="PROSITE" id="PS00137">
    <property type="entry name" value="SUBTILASE_HIS"/>
    <property type="match status" value="1"/>
</dbReference>
<organism evidence="19 20">
    <name type="scientific">Exophiala viscosa</name>
    <dbReference type="NCBI Taxonomy" id="2486360"/>
    <lineage>
        <taxon>Eukaryota</taxon>
        <taxon>Fungi</taxon>
        <taxon>Dikarya</taxon>
        <taxon>Ascomycota</taxon>
        <taxon>Pezizomycotina</taxon>
        <taxon>Eurotiomycetes</taxon>
        <taxon>Chaetothyriomycetidae</taxon>
        <taxon>Chaetothyriales</taxon>
        <taxon>Herpotrichiellaceae</taxon>
        <taxon>Exophiala</taxon>
    </lineage>
</organism>
<dbReference type="GO" id="GO:0016485">
    <property type="term" value="P:protein processing"/>
    <property type="evidence" value="ECO:0007669"/>
    <property type="project" value="TreeGrafter"/>
</dbReference>
<evidence type="ECO:0000256" key="11">
    <source>
        <dbReference type="ARBA" id="ARBA00023145"/>
    </source>
</evidence>
<accession>A0AAN6E510</accession>
<proteinExistence type="inferred from homology"/>
<sequence length="871" mass="95547">MRWQSWLPVALWAGNAFASVRDYQKNDYFAVHLDPATIPQDIVHRFSVQHEGQIGELSHHHTFSCPKDSCPDFEDALQELKRRKRRRRQAIDLDEPQASRREVAANLAGILWSEKQQLRHRHVKRIPPPPISDIDTRQESKDDQDSEAEQQEAIVRLNTIAETLDIKDPIFKEQWHLFNPIQLGHDLNVTGVWLEGITGNGTVSAVIDDGLDMDSNDLKDNYFAPGSFDFNDKGPNPRPRLFDDKHGTRCAGEIGAVRNDVCGVGMAYDSKVAGIRILSKPITDEDEASSINYHYQENHIYSCSWGPPDDGKTMEAPGLLIKRAMVNGVQSGRSGLGSVFVFAAGNGAASEDNCNFDGYTNSIYSITVGGIDRAGNHPYYSEACSAQLVVTYSSGAQDAIHTTDVGVDKCYTGHGGTSAAGPLVVGTVALALSARPDLTWRDVQYLCVDTAIPIHLDDDSWQDTTIGKKFSHTYGYGKVDAYRFVEAAKSFQSVKAQAWYHSPWLNVQHKIPEGDKGLVASFTITQDMLTKANLERLEHVTVTMNVEHGRRGDLSADLISPSGVVSHIATTRRVDNAASGYDDWTFMSVAHWGESGTGKWTVIVKDTNDNEFNGTFIDWRLNLWGESINDQIQALHPLPDEHDDDHETASAVVSTTSVDAGRPSTSLPAKPTDHIDRPTKPKPSDDTSIDASATVTTTSSTSLPAATTTVSGASTTSPSASTTSPSAPTTSPSASTEPTHTYSDSFLPSFFPTFGVSKRTQIWIYGSIGLMIVFCAGLGTYFVVQRRKRLRNDPRDLYEFEMVGDADDDEQQGLNSRGGRGKGRARRGGELYDAFAGESEDDLYSDEETYQDTPSADTSTGSRRSSPEGEK</sequence>
<dbReference type="CDD" id="cd04059">
    <property type="entry name" value="Peptidases_S8_Protein_convertases_Kexins_Furin-like"/>
    <property type="match status" value="1"/>
</dbReference>
<evidence type="ECO:0000256" key="4">
    <source>
        <dbReference type="ARBA" id="ARBA00022692"/>
    </source>
</evidence>
<dbReference type="PROSITE" id="PS51892">
    <property type="entry name" value="SUBTILASE"/>
    <property type="match status" value="1"/>
</dbReference>
<dbReference type="PANTHER" id="PTHR42884:SF14">
    <property type="entry name" value="NEUROENDOCRINE CONVERTASE 1"/>
    <property type="match status" value="1"/>
</dbReference>
<feature type="compositionally biased region" description="Polar residues" evidence="15">
    <location>
        <begin position="851"/>
        <end position="864"/>
    </location>
</feature>
<feature type="compositionally biased region" description="Basic and acidic residues" evidence="15">
    <location>
        <begin position="671"/>
        <end position="685"/>
    </location>
</feature>
<dbReference type="GO" id="GO:0005802">
    <property type="term" value="C:trans-Golgi network"/>
    <property type="evidence" value="ECO:0007669"/>
    <property type="project" value="TreeGrafter"/>
</dbReference>
<evidence type="ECO:0000256" key="8">
    <source>
        <dbReference type="ARBA" id="ARBA00022837"/>
    </source>
</evidence>
<dbReference type="Gene3D" id="3.40.50.200">
    <property type="entry name" value="Peptidase S8/S53 domain"/>
    <property type="match status" value="1"/>
</dbReference>
<evidence type="ECO:0000256" key="15">
    <source>
        <dbReference type="SAM" id="MobiDB-lite"/>
    </source>
</evidence>
<evidence type="ECO:0000256" key="3">
    <source>
        <dbReference type="ARBA" id="ARBA00022670"/>
    </source>
</evidence>
<evidence type="ECO:0000256" key="16">
    <source>
        <dbReference type="SAM" id="Phobius"/>
    </source>
</evidence>
<dbReference type="PROSITE" id="PS00138">
    <property type="entry name" value="SUBTILASE_SER"/>
    <property type="match status" value="1"/>
</dbReference>
<keyword evidence="10 16" id="KW-0472">Membrane</keyword>
<feature type="compositionally biased region" description="Basic and acidic residues" evidence="15">
    <location>
        <begin position="134"/>
        <end position="143"/>
    </location>
</feature>
<dbReference type="InterPro" id="IPR000209">
    <property type="entry name" value="Peptidase_S8/S53_dom"/>
</dbReference>
<comment type="subcellular location">
    <subcellularLocation>
        <location evidence="1">Membrane</location>
    </subcellularLocation>
</comment>